<dbReference type="Proteomes" id="UP000823842">
    <property type="component" value="Unassembled WGS sequence"/>
</dbReference>
<gene>
    <name evidence="1" type="ORF">IAA06_12710</name>
</gene>
<protein>
    <submittedName>
        <fullName evidence="1">Uncharacterized protein</fullName>
    </submittedName>
</protein>
<reference evidence="1" key="1">
    <citation type="journal article" date="2021" name="PeerJ">
        <title>Extensive microbial diversity within the chicken gut microbiome revealed by metagenomics and culture.</title>
        <authorList>
            <person name="Gilroy R."/>
            <person name="Ravi A."/>
            <person name="Getino M."/>
            <person name="Pursley I."/>
            <person name="Horton D.L."/>
            <person name="Alikhan N.F."/>
            <person name="Baker D."/>
            <person name="Gharbi K."/>
            <person name="Hall N."/>
            <person name="Watson M."/>
            <person name="Adriaenssens E.M."/>
            <person name="Foster-Nyarko E."/>
            <person name="Jarju S."/>
            <person name="Secka A."/>
            <person name="Antonio M."/>
            <person name="Oren A."/>
            <person name="Chaudhuri R.R."/>
            <person name="La Ragione R."/>
            <person name="Hildebrand F."/>
            <person name="Pallen M.J."/>
        </authorList>
    </citation>
    <scope>NUCLEOTIDE SEQUENCE</scope>
    <source>
        <strain evidence="1">ChiSjej1B19-5720</strain>
    </source>
</reference>
<accession>A0A9D2LUJ0</accession>
<dbReference type="AlphaFoldDB" id="A0A9D2LUJ0"/>
<comment type="caution">
    <text evidence="1">The sequence shown here is derived from an EMBL/GenBank/DDBJ whole genome shotgun (WGS) entry which is preliminary data.</text>
</comment>
<name>A0A9D2LUJ0_9FIRM</name>
<proteinExistence type="predicted"/>
<sequence length="215" mass="24804">MKKKNVFAALLAGCLLLLLYCLPCLGAPEYRYNFQLDRTITSDTTKFNVIFYNRGAVINPPWEGSALYVTDEDGKVLFKKKCTEGYENIRIKKQSPGTILKIFLRSSEGTSNVKRIKVKDIKTMLPEKSTPKIPKRKMGISSKGQYVIYAKKGDTIVIRNKNKVLKKLYFSKDTVKTLRGLERPLEKSEIYVYTMRGKYRSEAYHMIPQIYYIAE</sequence>
<evidence type="ECO:0000313" key="1">
    <source>
        <dbReference type="EMBL" id="HJB29632.1"/>
    </source>
</evidence>
<organism evidence="1 2">
    <name type="scientific">Candidatus Blautia faecavium</name>
    <dbReference type="NCBI Taxonomy" id="2838487"/>
    <lineage>
        <taxon>Bacteria</taxon>
        <taxon>Bacillati</taxon>
        <taxon>Bacillota</taxon>
        <taxon>Clostridia</taxon>
        <taxon>Lachnospirales</taxon>
        <taxon>Lachnospiraceae</taxon>
        <taxon>Blautia</taxon>
    </lineage>
</organism>
<dbReference type="EMBL" id="DWYZ01000236">
    <property type="protein sequence ID" value="HJB29632.1"/>
    <property type="molecule type" value="Genomic_DNA"/>
</dbReference>
<evidence type="ECO:0000313" key="2">
    <source>
        <dbReference type="Proteomes" id="UP000823842"/>
    </source>
</evidence>
<reference evidence="1" key="2">
    <citation type="submission" date="2021-04" db="EMBL/GenBank/DDBJ databases">
        <authorList>
            <person name="Gilroy R."/>
        </authorList>
    </citation>
    <scope>NUCLEOTIDE SEQUENCE</scope>
    <source>
        <strain evidence="1">ChiSjej1B19-5720</strain>
    </source>
</reference>